<protein>
    <submittedName>
        <fullName evidence="1">Uncharacterized protein</fullName>
    </submittedName>
</protein>
<name>A0A1S7NVN8_9HYPH</name>
<proteinExistence type="predicted"/>
<dbReference type="STRING" id="1183432.AGR3A_Cc170159"/>
<gene>
    <name evidence="1" type="ORF">AGR3A_Cc170159</name>
</gene>
<evidence type="ECO:0000313" key="2">
    <source>
        <dbReference type="Proteomes" id="UP000191988"/>
    </source>
</evidence>
<dbReference type="EMBL" id="FBWK01000009">
    <property type="protein sequence ID" value="CUX12273.1"/>
    <property type="molecule type" value="Genomic_DNA"/>
</dbReference>
<dbReference type="Proteomes" id="UP000191988">
    <property type="component" value="Unassembled WGS sequence"/>
</dbReference>
<organism evidence="1 2">
    <name type="scientific">Agrobacterium tomkonis CFBP 6623</name>
    <dbReference type="NCBI Taxonomy" id="1183432"/>
    <lineage>
        <taxon>Bacteria</taxon>
        <taxon>Pseudomonadati</taxon>
        <taxon>Pseudomonadota</taxon>
        <taxon>Alphaproteobacteria</taxon>
        <taxon>Hyphomicrobiales</taxon>
        <taxon>Rhizobiaceae</taxon>
        <taxon>Rhizobium/Agrobacterium group</taxon>
        <taxon>Agrobacterium</taxon>
        <taxon>Agrobacterium tumefaciens complex</taxon>
    </lineage>
</organism>
<evidence type="ECO:0000313" key="1">
    <source>
        <dbReference type="EMBL" id="CUX12273.1"/>
    </source>
</evidence>
<sequence length="55" mass="6209">MTTPIEKAAMWLSEQKETPSDIIRILRDKFGITASEAAQACTLANKFRTFRRAHG</sequence>
<accession>A0A1S7NVN8</accession>
<reference evidence="2" key="1">
    <citation type="submission" date="2016-01" db="EMBL/GenBank/DDBJ databases">
        <authorList>
            <person name="Regsiter A."/>
            <person name="william w."/>
        </authorList>
    </citation>
    <scope>NUCLEOTIDE SEQUENCE [LARGE SCALE GENOMIC DNA]</scope>
    <source>
        <strain evidence="2">CFBP 6623</strain>
    </source>
</reference>
<dbReference type="AlphaFoldDB" id="A0A1S7NVN8"/>
<dbReference type="RefSeq" id="WP_167379141.1">
    <property type="nucleotide sequence ID" value="NZ_LT009723.1"/>
</dbReference>
<keyword evidence="2" id="KW-1185">Reference proteome</keyword>